<evidence type="ECO:0000256" key="1">
    <source>
        <dbReference type="SAM" id="MobiDB-lite"/>
    </source>
</evidence>
<organism evidence="3 4">
    <name type="scientific">Toxocara canis</name>
    <name type="common">Canine roundworm</name>
    <dbReference type="NCBI Taxonomy" id="6265"/>
    <lineage>
        <taxon>Eukaryota</taxon>
        <taxon>Metazoa</taxon>
        <taxon>Ecdysozoa</taxon>
        <taxon>Nematoda</taxon>
        <taxon>Chromadorea</taxon>
        <taxon>Rhabditida</taxon>
        <taxon>Spirurina</taxon>
        <taxon>Ascaridomorpha</taxon>
        <taxon>Ascaridoidea</taxon>
        <taxon>Toxocaridae</taxon>
        <taxon>Toxocara</taxon>
    </lineage>
</organism>
<sequence>MLSQLVNKLGDLHFRLKATGRMPSASGPLSRLLCACYQPKHNTTDAATASEGKLALEEDYEEEEYGKPVHLDTRPERSSVVQAHPPLASSESSIAEPTHRSFSKVRFFVAATWYS</sequence>
<dbReference type="Proteomes" id="UP000050794">
    <property type="component" value="Unassembled WGS sequence"/>
</dbReference>
<accession>A0A183V108</accession>
<proteinExistence type="predicted"/>
<feature type="region of interest" description="Disordered" evidence="1">
    <location>
        <begin position="61"/>
        <end position="95"/>
    </location>
</feature>
<evidence type="ECO:0000313" key="4">
    <source>
        <dbReference type="WBParaSite" id="TCNE_0001442801-mRNA-1"/>
    </source>
</evidence>
<evidence type="ECO:0000313" key="2">
    <source>
        <dbReference type="EMBL" id="VDM45749.1"/>
    </source>
</evidence>
<dbReference type="AlphaFoldDB" id="A0A183V108"/>
<reference evidence="2 3" key="2">
    <citation type="submission" date="2018-11" db="EMBL/GenBank/DDBJ databases">
        <authorList>
            <consortium name="Pathogen Informatics"/>
        </authorList>
    </citation>
    <scope>NUCLEOTIDE SEQUENCE [LARGE SCALE GENOMIC DNA]</scope>
</reference>
<protein>
    <submittedName>
        <fullName evidence="2 4">Uncharacterized protein</fullName>
    </submittedName>
</protein>
<evidence type="ECO:0000313" key="3">
    <source>
        <dbReference type="Proteomes" id="UP000050794"/>
    </source>
</evidence>
<name>A0A183V108_TOXCA</name>
<feature type="compositionally biased region" description="Basic and acidic residues" evidence="1">
    <location>
        <begin position="65"/>
        <end position="77"/>
    </location>
</feature>
<reference evidence="4" key="1">
    <citation type="submission" date="2016-06" db="UniProtKB">
        <authorList>
            <consortium name="WormBaseParasite"/>
        </authorList>
    </citation>
    <scope>IDENTIFICATION</scope>
</reference>
<dbReference type="WBParaSite" id="TCNE_0001442801-mRNA-1">
    <property type="protein sequence ID" value="TCNE_0001442801-mRNA-1"/>
    <property type="gene ID" value="TCNE_0001442801"/>
</dbReference>
<keyword evidence="3" id="KW-1185">Reference proteome</keyword>
<dbReference type="EMBL" id="UYWY01022247">
    <property type="protein sequence ID" value="VDM45749.1"/>
    <property type="molecule type" value="Genomic_DNA"/>
</dbReference>
<gene>
    <name evidence="2" type="ORF">TCNE_LOCUS14428</name>
</gene>